<dbReference type="Proteomes" id="UP001501565">
    <property type="component" value="Unassembled WGS sequence"/>
</dbReference>
<comment type="caution">
    <text evidence="2">The sequence shown here is derived from an EMBL/GenBank/DDBJ whole genome shotgun (WGS) entry which is preliminary data.</text>
</comment>
<gene>
    <name evidence="2" type="ORF">GCM10022277_00600</name>
</gene>
<evidence type="ECO:0008006" key="4">
    <source>
        <dbReference type="Google" id="ProtNLM"/>
    </source>
</evidence>
<feature type="signal peptide" evidence="1">
    <location>
        <begin position="1"/>
        <end position="23"/>
    </location>
</feature>
<keyword evidence="1" id="KW-0732">Signal</keyword>
<feature type="chain" id="PRO_5045981880" description="DUF3108 domain-containing protein" evidence="1">
    <location>
        <begin position="24"/>
        <end position="264"/>
    </location>
</feature>
<accession>A0ABP7LZ41</accession>
<dbReference type="EMBL" id="BAABBN010000002">
    <property type="protein sequence ID" value="GAA3909766.1"/>
    <property type="molecule type" value="Genomic_DNA"/>
</dbReference>
<dbReference type="RefSeq" id="WP_344794263.1">
    <property type="nucleotide sequence ID" value="NZ_BAABBN010000002.1"/>
</dbReference>
<proteinExistence type="predicted"/>
<organism evidence="2 3">
    <name type="scientific">Litoribacillus peritrichatus</name>
    <dbReference type="NCBI Taxonomy" id="718191"/>
    <lineage>
        <taxon>Bacteria</taxon>
        <taxon>Pseudomonadati</taxon>
        <taxon>Pseudomonadota</taxon>
        <taxon>Gammaproteobacteria</taxon>
        <taxon>Oceanospirillales</taxon>
        <taxon>Oceanospirillaceae</taxon>
        <taxon>Litoribacillus</taxon>
    </lineage>
</organism>
<evidence type="ECO:0000313" key="2">
    <source>
        <dbReference type="EMBL" id="GAA3909766.1"/>
    </source>
</evidence>
<keyword evidence="3" id="KW-1185">Reference proteome</keyword>
<reference evidence="3" key="1">
    <citation type="journal article" date="2019" name="Int. J. Syst. Evol. Microbiol.">
        <title>The Global Catalogue of Microorganisms (GCM) 10K type strain sequencing project: providing services to taxonomists for standard genome sequencing and annotation.</title>
        <authorList>
            <consortium name="The Broad Institute Genomics Platform"/>
            <consortium name="The Broad Institute Genome Sequencing Center for Infectious Disease"/>
            <person name="Wu L."/>
            <person name="Ma J."/>
        </authorList>
    </citation>
    <scope>NUCLEOTIDE SEQUENCE [LARGE SCALE GENOMIC DNA]</scope>
    <source>
        <strain evidence="3">JCM 17551</strain>
    </source>
</reference>
<name>A0ABP7LZ41_9GAMM</name>
<evidence type="ECO:0000256" key="1">
    <source>
        <dbReference type="SAM" id="SignalP"/>
    </source>
</evidence>
<evidence type="ECO:0000313" key="3">
    <source>
        <dbReference type="Proteomes" id="UP001501565"/>
    </source>
</evidence>
<protein>
    <recommendedName>
        <fullName evidence="4">DUF3108 domain-containing protein</fullName>
    </recommendedName>
</protein>
<sequence>MNSFLRTGLWVLILGGHSSFSGASPVAIPHLDDQPWVMAGVGYQPGTREVLFYEYHRFDLDDEGYVKQRYVEYRHPDGELKSVKQIEYRPGTPWTPKFHYRDLELDYQVGVDVTRNDVTSNRGNQQRLGLMYSKVAQEAKEQASARLMPNTVIDAGFDAYIQKVWPKLTEGDTVSFEFLAPLKLTQYDFSLKKVSENKDICELEMSLDWWPIDLLIDPVKLSYQCSSKQLMRYQGLTNLRDEKGDQYTADIHYQWFKAYPPFRF</sequence>